<dbReference type="InterPro" id="IPR001932">
    <property type="entry name" value="PPM-type_phosphatase-like_dom"/>
</dbReference>
<keyword evidence="5 9" id="KW-0378">Hydrolase</keyword>
<name>A0A8S9QMW0_BRACR</name>
<dbReference type="PANTHER" id="PTHR13832">
    <property type="entry name" value="PROTEIN PHOSPHATASE 2C"/>
    <property type="match status" value="1"/>
</dbReference>
<feature type="region of interest" description="Disordered" evidence="10">
    <location>
        <begin position="1"/>
        <end position="20"/>
    </location>
</feature>
<evidence type="ECO:0000256" key="6">
    <source>
        <dbReference type="ARBA" id="ARBA00022842"/>
    </source>
</evidence>
<evidence type="ECO:0000256" key="3">
    <source>
        <dbReference type="ARBA" id="ARBA00013081"/>
    </source>
</evidence>
<keyword evidence="6" id="KW-0460">Magnesium</keyword>
<dbReference type="SMART" id="SM00332">
    <property type="entry name" value="PP2Cc"/>
    <property type="match status" value="1"/>
</dbReference>
<evidence type="ECO:0000256" key="4">
    <source>
        <dbReference type="ARBA" id="ARBA00022723"/>
    </source>
</evidence>
<evidence type="ECO:0000256" key="5">
    <source>
        <dbReference type="ARBA" id="ARBA00022801"/>
    </source>
</evidence>
<dbReference type="EMBL" id="QGKX02001290">
    <property type="protein sequence ID" value="KAF3539594.1"/>
    <property type="molecule type" value="Genomic_DNA"/>
</dbReference>
<keyword evidence="8" id="KW-0464">Manganese</keyword>
<evidence type="ECO:0000256" key="9">
    <source>
        <dbReference type="RuleBase" id="RU003465"/>
    </source>
</evidence>
<evidence type="ECO:0000259" key="11">
    <source>
        <dbReference type="PROSITE" id="PS51746"/>
    </source>
</evidence>
<evidence type="ECO:0000313" key="13">
    <source>
        <dbReference type="Proteomes" id="UP000712600"/>
    </source>
</evidence>
<evidence type="ECO:0000256" key="8">
    <source>
        <dbReference type="ARBA" id="ARBA00023211"/>
    </source>
</evidence>
<accession>A0A8S9QMW0</accession>
<dbReference type="Proteomes" id="UP000712600">
    <property type="component" value="Unassembled WGS sequence"/>
</dbReference>
<comment type="caution">
    <text evidence="12">The sequence shown here is derived from an EMBL/GenBank/DDBJ whole genome shotgun (WGS) entry which is preliminary data.</text>
</comment>
<dbReference type="PROSITE" id="PS01032">
    <property type="entry name" value="PPM_1"/>
    <property type="match status" value="1"/>
</dbReference>
<dbReference type="InterPro" id="IPR000222">
    <property type="entry name" value="PP2C_BS"/>
</dbReference>
<dbReference type="CDD" id="cd00143">
    <property type="entry name" value="PP2Cc"/>
    <property type="match status" value="1"/>
</dbReference>
<dbReference type="AlphaFoldDB" id="A0A8S9QMW0"/>
<dbReference type="Pfam" id="PF00481">
    <property type="entry name" value="PP2C"/>
    <property type="match status" value="1"/>
</dbReference>
<dbReference type="InterPro" id="IPR036457">
    <property type="entry name" value="PPM-type-like_dom_sf"/>
</dbReference>
<dbReference type="InterPro" id="IPR015655">
    <property type="entry name" value="PP2C"/>
</dbReference>
<evidence type="ECO:0000256" key="1">
    <source>
        <dbReference type="ARBA" id="ARBA00001936"/>
    </source>
</evidence>
<evidence type="ECO:0000256" key="2">
    <source>
        <dbReference type="ARBA" id="ARBA00001946"/>
    </source>
</evidence>
<dbReference type="GO" id="GO:0004722">
    <property type="term" value="F:protein serine/threonine phosphatase activity"/>
    <property type="evidence" value="ECO:0007669"/>
    <property type="project" value="UniProtKB-EC"/>
</dbReference>
<keyword evidence="7 9" id="KW-0904">Protein phosphatase</keyword>
<protein>
    <recommendedName>
        <fullName evidence="3">protein-serine/threonine phosphatase</fullName>
        <ecNumber evidence="3">3.1.3.16</ecNumber>
    </recommendedName>
</protein>
<organism evidence="12 13">
    <name type="scientific">Brassica cretica</name>
    <name type="common">Mustard</name>
    <dbReference type="NCBI Taxonomy" id="69181"/>
    <lineage>
        <taxon>Eukaryota</taxon>
        <taxon>Viridiplantae</taxon>
        <taxon>Streptophyta</taxon>
        <taxon>Embryophyta</taxon>
        <taxon>Tracheophyta</taxon>
        <taxon>Spermatophyta</taxon>
        <taxon>Magnoliopsida</taxon>
        <taxon>eudicotyledons</taxon>
        <taxon>Gunneridae</taxon>
        <taxon>Pentapetalae</taxon>
        <taxon>rosids</taxon>
        <taxon>malvids</taxon>
        <taxon>Brassicales</taxon>
        <taxon>Brassicaceae</taxon>
        <taxon>Brassiceae</taxon>
        <taxon>Brassica</taxon>
    </lineage>
</organism>
<evidence type="ECO:0000256" key="10">
    <source>
        <dbReference type="SAM" id="MobiDB-lite"/>
    </source>
</evidence>
<comment type="cofactor">
    <cofactor evidence="2">
        <name>Mg(2+)</name>
        <dbReference type="ChEBI" id="CHEBI:18420"/>
    </cofactor>
</comment>
<evidence type="ECO:0000256" key="7">
    <source>
        <dbReference type="ARBA" id="ARBA00022912"/>
    </source>
</evidence>
<comment type="cofactor">
    <cofactor evidence="1">
        <name>Mn(2+)</name>
        <dbReference type="ChEBI" id="CHEBI:29035"/>
    </cofactor>
</comment>
<feature type="domain" description="PPM-type phosphatase" evidence="11">
    <location>
        <begin position="37"/>
        <end position="218"/>
    </location>
</feature>
<dbReference type="Gene3D" id="3.60.40.10">
    <property type="entry name" value="PPM-type phosphatase domain"/>
    <property type="match status" value="1"/>
</dbReference>
<dbReference type="SUPFAM" id="SSF81606">
    <property type="entry name" value="PP2C-like"/>
    <property type="match status" value="1"/>
</dbReference>
<dbReference type="PANTHER" id="PTHR13832:SF762">
    <property type="entry name" value="PROTEIN-SERINE_THREONINE PHOSPHATASE"/>
    <property type="match status" value="1"/>
</dbReference>
<dbReference type="PROSITE" id="PS51746">
    <property type="entry name" value="PPM_2"/>
    <property type="match status" value="1"/>
</dbReference>
<proteinExistence type="inferred from homology"/>
<sequence>MESRGLEHTESPTRTQDERAASTVLISSQNEFNTPFRVGVASDPMAKRRGGRKLPMEDFCYYKWPLPGVNKFGLFCVCDGHGGAGAAQSAVKIIPEVLANILSDSLEKEKVLSQRDASDVLKDVLAKTEARLEDHLYEGCTATVLLVWKDDEENLFAQCANLGDSACVINLDGRYIQMTEDHRVASLTERRRIQDAGLSLRDNETRIFGISSMNQTLL</sequence>
<gene>
    <name evidence="12" type="ORF">F2Q69_00019033</name>
</gene>
<evidence type="ECO:0000313" key="12">
    <source>
        <dbReference type="EMBL" id="KAF3539594.1"/>
    </source>
</evidence>
<keyword evidence="4" id="KW-0479">Metal-binding</keyword>
<dbReference type="EC" id="3.1.3.16" evidence="3"/>
<dbReference type="GO" id="GO:0046872">
    <property type="term" value="F:metal ion binding"/>
    <property type="evidence" value="ECO:0007669"/>
    <property type="project" value="UniProtKB-KW"/>
</dbReference>
<reference evidence="12" key="1">
    <citation type="submission" date="2019-12" db="EMBL/GenBank/DDBJ databases">
        <title>Genome sequencing and annotation of Brassica cretica.</title>
        <authorList>
            <person name="Studholme D.J."/>
            <person name="Sarris P."/>
        </authorList>
    </citation>
    <scope>NUCLEOTIDE SEQUENCE</scope>
    <source>
        <strain evidence="12">PFS-109/04</strain>
        <tissue evidence="12">Leaf</tissue>
    </source>
</reference>
<comment type="similarity">
    <text evidence="9">Belongs to the PP2C family.</text>
</comment>